<name>A0ABP0EZ56_CLALP</name>
<keyword evidence="2" id="KW-1185">Reference proteome</keyword>
<protein>
    <submittedName>
        <fullName evidence="1">Uncharacterized protein</fullName>
    </submittedName>
</protein>
<evidence type="ECO:0000313" key="2">
    <source>
        <dbReference type="Proteomes" id="UP001642483"/>
    </source>
</evidence>
<accession>A0ABP0EZ56</accession>
<proteinExistence type="predicted"/>
<organism evidence="1 2">
    <name type="scientific">Clavelina lepadiformis</name>
    <name type="common">Light-bulb sea squirt</name>
    <name type="synonym">Ascidia lepadiformis</name>
    <dbReference type="NCBI Taxonomy" id="159417"/>
    <lineage>
        <taxon>Eukaryota</taxon>
        <taxon>Metazoa</taxon>
        <taxon>Chordata</taxon>
        <taxon>Tunicata</taxon>
        <taxon>Ascidiacea</taxon>
        <taxon>Aplousobranchia</taxon>
        <taxon>Clavelinidae</taxon>
        <taxon>Clavelina</taxon>
    </lineage>
</organism>
<gene>
    <name evidence="1" type="ORF">CVLEPA_LOCUS2460</name>
</gene>
<sequence length="66" mass="7795">MEGCSQQKASTYQRRQPVASVHLLVPLPTTFILLRNKLNTTSFVTPTERFSYVVSYFHARQYFLYY</sequence>
<evidence type="ECO:0000313" key="1">
    <source>
        <dbReference type="EMBL" id="CAK8672773.1"/>
    </source>
</evidence>
<reference evidence="1 2" key="1">
    <citation type="submission" date="2024-02" db="EMBL/GenBank/DDBJ databases">
        <authorList>
            <person name="Daric V."/>
            <person name="Darras S."/>
        </authorList>
    </citation>
    <scope>NUCLEOTIDE SEQUENCE [LARGE SCALE GENOMIC DNA]</scope>
</reference>
<comment type="caution">
    <text evidence="1">The sequence shown here is derived from an EMBL/GenBank/DDBJ whole genome shotgun (WGS) entry which is preliminary data.</text>
</comment>
<dbReference type="EMBL" id="CAWYQH010000001">
    <property type="protein sequence ID" value="CAK8672773.1"/>
    <property type="molecule type" value="Genomic_DNA"/>
</dbReference>
<dbReference type="Proteomes" id="UP001642483">
    <property type="component" value="Unassembled WGS sequence"/>
</dbReference>